<comment type="caution">
    <text evidence="2">The sequence shown here is derived from an EMBL/GenBank/DDBJ whole genome shotgun (WGS) entry which is preliminary data.</text>
</comment>
<organism evidence="2 3">
    <name type="scientific">Formicarius rufipectus</name>
    <dbReference type="NCBI Taxonomy" id="1118560"/>
    <lineage>
        <taxon>Eukaryota</taxon>
        <taxon>Metazoa</taxon>
        <taxon>Chordata</taxon>
        <taxon>Craniata</taxon>
        <taxon>Vertebrata</taxon>
        <taxon>Euteleostomi</taxon>
        <taxon>Archelosauria</taxon>
        <taxon>Archosauria</taxon>
        <taxon>Dinosauria</taxon>
        <taxon>Saurischia</taxon>
        <taxon>Theropoda</taxon>
        <taxon>Coelurosauria</taxon>
        <taxon>Aves</taxon>
        <taxon>Neognathae</taxon>
        <taxon>Neoaves</taxon>
        <taxon>Telluraves</taxon>
        <taxon>Australaves</taxon>
        <taxon>Passeriformes</taxon>
        <taxon>Formicariidae</taxon>
        <taxon>Formicarius</taxon>
    </lineage>
</organism>
<evidence type="ECO:0000313" key="2">
    <source>
        <dbReference type="EMBL" id="NXK96928.1"/>
    </source>
</evidence>
<feature type="non-terminal residue" evidence="2">
    <location>
        <position position="136"/>
    </location>
</feature>
<keyword evidence="1" id="KW-0175">Coiled coil</keyword>
<reference evidence="2 3" key="1">
    <citation type="submission" date="2019-09" db="EMBL/GenBank/DDBJ databases">
        <title>Bird 10,000 Genomes (B10K) Project - Family phase.</title>
        <authorList>
            <person name="Zhang G."/>
        </authorList>
    </citation>
    <scope>NUCLEOTIDE SEQUENCE [LARGE SCALE GENOMIC DNA]</scope>
    <source>
        <strain evidence="2">B10K-DU-001-43</strain>
        <tissue evidence="2">Muscle</tissue>
    </source>
</reference>
<evidence type="ECO:0000256" key="1">
    <source>
        <dbReference type="SAM" id="Coils"/>
    </source>
</evidence>
<dbReference type="EMBL" id="VXAU01005424">
    <property type="protein sequence ID" value="NXK96928.1"/>
    <property type="molecule type" value="Genomic_DNA"/>
</dbReference>
<keyword evidence="3" id="KW-1185">Reference proteome</keyword>
<proteinExistence type="predicted"/>
<gene>
    <name evidence="2" type="primary">Kif27</name>
    <name evidence="2" type="ORF">FORRUF_R11546</name>
</gene>
<dbReference type="OrthoDB" id="3176171at2759"/>
<dbReference type="Proteomes" id="UP000520463">
    <property type="component" value="Unassembled WGS sequence"/>
</dbReference>
<feature type="coiled-coil region" evidence="1">
    <location>
        <begin position="77"/>
        <end position="104"/>
    </location>
</feature>
<protein>
    <submittedName>
        <fullName evidence="2">KIF27 protein</fullName>
    </submittedName>
</protein>
<feature type="non-terminal residue" evidence="2">
    <location>
        <position position="1"/>
    </location>
</feature>
<name>A0A7L0NX07_9PASS</name>
<sequence>GTDAQSISRPYSLNITKLEQETEQAKMELAETQKQLQELDSKELRDIPEKIKLQKELRKKMDMDMAKLKVQNLAFSSNQSDREATELEQNIAQMKHQQSQIQKRLCEESEKKQLAELQQDQQQIKVGFFLYLYNKE</sequence>
<evidence type="ECO:0000313" key="3">
    <source>
        <dbReference type="Proteomes" id="UP000520463"/>
    </source>
</evidence>
<dbReference type="AlphaFoldDB" id="A0A7L0NX07"/>
<accession>A0A7L0NX07</accession>
<feature type="coiled-coil region" evidence="1">
    <location>
        <begin position="15"/>
        <end position="42"/>
    </location>
</feature>